<accession>A0A420HY55</accession>
<dbReference type="GO" id="GO:0016740">
    <property type="term" value="F:transferase activity"/>
    <property type="evidence" value="ECO:0007669"/>
    <property type="project" value="UniProtKB-KW"/>
</dbReference>
<proteinExistence type="predicted"/>
<keyword evidence="2" id="KW-1185">Reference proteome</keyword>
<gene>
    <name evidence="1" type="ORF">GcM3_148013</name>
</gene>
<reference evidence="1 2" key="1">
    <citation type="journal article" date="2018" name="BMC Genomics">
        <title>Comparative genome analyses reveal sequence features reflecting distinct modes of host-adaptation between dicot and monocot powdery mildew.</title>
        <authorList>
            <person name="Wu Y."/>
            <person name="Ma X."/>
            <person name="Pan Z."/>
            <person name="Kale S.D."/>
            <person name="Song Y."/>
            <person name="King H."/>
            <person name="Zhang Q."/>
            <person name="Presley C."/>
            <person name="Deng X."/>
            <person name="Wei C.I."/>
            <person name="Xiao S."/>
        </authorList>
    </citation>
    <scope>NUCLEOTIDE SEQUENCE [LARGE SCALE GENOMIC DNA]</scope>
    <source>
        <strain evidence="1">UMSG3</strain>
    </source>
</reference>
<sequence>MLPDAFSIMLRGRALQFYFTSCQNKNLTILEMFNLVKAQFEGQEYKDNLLTEWNNTSLRKLFLQHPEKPRTQVLKEMVEKLQQIQCGLNVEFQSIASLKNNIKTACASVPSCSSALLIPTDTLAELVSNLVAAISHDDIDNDDANIMFFELENEDNDDANIMFFELENDDETELEHEIPENFMTSTGKISASSARDYHRTLCDQSLLHRITQDEPSAYNFVESCWTQVQL</sequence>
<organism evidence="1 2">
    <name type="scientific">Golovinomyces cichoracearum</name>
    <dbReference type="NCBI Taxonomy" id="62708"/>
    <lineage>
        <taxon>Eukaryota</taxon>
        <taxon>Fungi</taxon>
        <taxon>Dikarya</taxon>
        <taxon>Ascomycota</taxon>
        <taxon>Pezizomycotina</taxon>
        <taxon>Leotiomycetes</taxon>
        <taxon>Erysiphales</taxon>
        <taxon>Erysiphaceae</taxon>
        <taxon>Golovinomyces</taxon>
    </lineage>
</organism>
<keyword evidence="1" id="KW-0808">Transferase</keyword>
<evidence type="ECO:0000313" key="1">
    <source>
        <dbReference type="EMBL" id="RKF62322.1"/>
    </source>
</evidence>
<evidence type="ECO:0000313" key="2">
    <source>
        <dbReference type="Proteomes" id="UP000283383"/>
    </source>
</evidence>
<comment type="caution">
    <text evidence="1">The sequence shown here is derived from an EMBL/GenBank/DDBJ whole genome shotgun (WGS) entry which is preliminary data.</text>
</comment>
<protein>
    <submittedName>
        <fullName evidence="1">Putative glycosyl transferase</fullName>
    </submittedName>
</protein>
<dbReference type="EMBL" id="MCBQ01014857">
    <property type="protein sequence ID" value="RKF62322.1"/>
    <property type="molecule type" value="Genomic_DNA"/>
</dbReference>
<dbReference type="AlphaFoldDB" id="A0A420HY55"/>
<dbReference type="Proteomes" id="UP000283383">
    <property type="component" value="Unassembled WGS sequence"/>
</dbReference>
<name>A0A420HY55_9PEZI</name>